<dbReference type="Proteomes" id="UP000252519">
    <property type="component" value="Unassembled WGS sequence"/>
</dbReference>
<name>A0A368FLF1_ANCCA</name>
<protein>
    <submittedName>
        <fullName evidence="2">Uncharacterized protein</fullName>
    </submittedName>
</protein>
<evidence type="ECO:0000313" key="3">
    <source>
        <dbReference type="Proteomes" id="UP000252519"/>
    </source>
</evidence>
<evidence type="ECO:0000256" key="1">
    <source>
        <dbReference type="SAM" id="MobiDB-lite"/>
    </source>
</evidence>
<accession>A0A368FLF1</accession>
<feature type="compositionally biased region" description="Basic and acidic residues" evidence="1">
    <location>
        <begin position="60"/>
        <end position="69"/>
    </location>
</feature>
<sequence length="129" mass="14624">MTSKIRGRREKGANQGQHREQERAKSRRAAGAGQDPRRDQGRIKNPRAEGGIGPVTKTSHRQERVARNREEIVTEVLGEEVVAHQEIRNLRKKMSGESDSDRQKRDRTRSASTKDAVIVDDTSHCIDRC</sequence>
<feature type="region of interest" description="Disordered" evidence="1">
    <location>
        <begin position="88"/>
        <end position="115"/>
    </location>
</feature>
<feature type="compositionally biased region" description="Basic and acidic residues" evidence="1">
    <location>
        <begin position="88"/>
        <end position="104"/>
    </location>
</feature>
<reference evidence="2 3" key="1">
    <citation type="submission" date="2014-10" db="EMBL/GenBank/DDBJ databases">
        <title>Draft genome of the hookworm Ancylostoma caninum.</title>
        <authorList>
            <person name="Mitreva M."/>
        </authorList>
    </citation>
    <scope>NUCLEOTIDE SEQUENCE [LARGE SCALE GENOMIC DNA]</scope>
    <source>
        <strain evidence="2 3">Baltimore</strain>
    </source>
</reference>
<dbReference type="AlphaFoldDB" id="A0A368FLF1"/>
<evidence type="ECO:0000313" key="2">
    <source>
        <dbReference type="EMBL" id="RCN33061.1"/>
    </source>
</evidence>
<organism evidence="2 3">
    <name type="scientific">Ancylostoma caninum</name>
    <name type="common">Dog hookworm</name>
    <dbReference type="NCBI Taxonomy" id="29170"/>
    <lineage>
        <taxon>Eukaryota</taxon>
        <taxon>Metazoa</taxon>
        <taxon>Ecdysozoa</taxon>
        <taxon>Nematoda</taxon>
        <taxon>Chromadorea</taxon>
        <taxon>Rhabditida</taxon>
        <taxon>Rhabditina</taxon>
        <taxon>Rhabditomorpha</taxon>
        <taxon>Strongyloidea</taxon>
        <taxon>Ancylostomatidae</taxon>
        <taxon>Ancylostomatinae</taxon>
        <taxon>Ancylostoma</taxon>
    </lineage>
</organism>
<comment type="caution">
    <text evidence="2">The sequence shown here is derived from an EMBL/GenBank/DDBJ whole genome shotgun (WGS) entry which is preliminary data.</text>
</comment>
<gene>
    <name evidence="2" type="ORF">ANCCAN_21113</name>
</gene>
<feature type="region of interest" description="Disordered" evidence="1">
    <location>
        <begin position="1"/>
        <end position="69"/>
    </location>
</feature>
<dbReference type="EMBL" id="JOJR01000979">
    <property type="protein sequence ID" value="RCN33061.1"/>
    <property type="molecule type" value="Genomic_DNA"/>
</dbReference>
<proteinExistence type="predicted"/>
<keyword evidence="3" id="KW-1185">Reference proteome</keyword>